<dbReference type="EMBL" id="CAEKKB010000002">
    <property type="protein sequence ID" value="CAB4299040.1"/>
    <property type="molecule type" value="Genomic_DNA"/>
</dbReference>
<dbReference type="AlphaFoldDB" id="A0A6J5WBG3"/>
<gene>
    <name evidence="2" type="ORF">ORAREDHAP_LOCUS12317</name>
</gene>
<reference evidence="3" key="1">
    <citation type="journal article" date="2020" name="Genome Biol.">
        <title>Gamete binning: chromosome-level and haplotype-resolved genome assembly enabled by high-throughput single-cell sequencing of gamete genomes.</title>
        <authorList>
            <person name="Campoy J.A."/>
            <person name="Sun H."/>
            <person name="Goel M."/>
            <person name="Jiao W.-B."/>
            <person name="Folz-Donahue K."/>
            <person name="Wang N."/>
            <person name="Rubio M."/>
            <person name="Liu C."/>
            <person name="Kukat C."/>
            <person name="Ruiz D."/>
            <person name="Huettel B."/>
            <person name="Schneeberger K."/>
        </authorList>
    </citation>
    <scope>NUCLEOTIDE SEQUENCE [LARGE SCALE GENOMIC DNA]</scope>
    <source>
        <strain evidence="3">cv. Rojo Pasion</strain>
    </source>
</reference>
<keyword evidence="3" id="KW-1185">Reference proteome</keyword>
<sequence length="60" mass="6582">MGFTRQLDPSLMTLHCVMELLSIKNSADLTNMGMTDDDDVNGEASVLNQNGDNGDYMDLN</sequence>
<feature type="region of interest" description="Disordered" evidence="1">
    <location>
        <begin position="34"/>
        <end position="60"/>
    </location>
</feature>
<evidence type="ECO:0000256" key="1">
    <source>
        <dbReference type="SAM" id="MobiDB-lite"/>
    </source>
</evidence>
<evidence type="ECO:0000313" key="3">
    <source>
        <dbReference type="Proteomes" id="UP000507245"/>
    </source>
</evidence>
<accession>A0A6J5WBG3</accession>
<dbReference type="Proteomes" id="UP000507245">
    <property type="component" value="Unassembled WGS sequence"/>
</dbReference>
<proteinExistence type="predicted"/>
<name>A0A6J5WBG3_PRUAR</name>
<protein>
    <submittedName>
        <fullName evidence="2">Uncharacterized protein</fullName>
    </submittedName>
</protein>
<evidence type="ECO:0000313" key="2">
    <source>
        <dbReference type="EMBL" id="CAB4299040.1"/>
    </source>
</evidence>
<organism evidence="2 3">
    <name type="scientific">Prunus armeniaca</name>
    <name type="common">Apricot</name>
    <name type="synonym">Armeniaca vulgaris</name>
    <dbReference type="NCBI Taxonomy" id="36596"/>
    <lineage>
        <taxon>Eukaryota</taxon>
        <taxon>Viridiplantae</taxon>
        <taxon>Streptophyta</taxon>
        <taxon>Embryophyta</taxon>
        <taxon>Tracheophyta</taxon>
        <taxon>Spermatophyta</taxon>
        <taxon>Magnoliopsida</taxon>
        <taxon>eudicotyledons</taxon>
        <taxon>Gunneridae</taxon>
        <taxon>Pentapetalae</taxon>
        <taxon>rosids</taxon>
        <taxon>fabids</taxon>
        <taxon>Rosales</taxon>
        <taxon>Rosaceae</taxon>
        <taxon>Amygdaloideae</taxon>
        <taxon>Amygdaleae</taxon>
        <taxon>Prunus</taxon>
    </lineage>
</organism>